<sequence length="355" mass="40752">MPQVYEDGSTSVEGGIDISYHPPNYTGKNPREIGKKNIFEEGKGIRLLSTNYVIHKVNSTIQKLEGGFEIEGGLYRRNVGVKLEKIILRKYREGDDDFEKRKQELEKSEPIQISLFGTQEAMKLVQEKDLLGKKEQYQALTDQIKKQMEAEQKITVDFENSDLLGEEVKQLYHNDQSTEERCDQCNQIITGKSYYADAKNKTGTSCERCIDKKVRDAQKGKKQKDFDDFMSDYQKNPSDNSKNTENDSAPEKRIPKVPKKPHDSEKNPESEQEEETDKELEDYEQQKEDDFLIFKGTLEPNGENDQERFYRCKLKLQKKKEEEKVESSSSGIGIAIFLIIVFVIIGLIAASGGFK</sequence>
<keyword evidence="2" id="KW-0812">Transmembrane</keyword>
<feature type="compositionally biased region" description="Acidic residues" evidence="1">
    <location>
        <begin position="270"/>
        <end position="283"/>
    </location>
</feature>
<comment type="caution">
    <text evidence="3">The sequence shown here is derived from an EMBL/GenBank/DDBJ whole genome shotgun (WGS) entry which is preliminary data.</text>
</comment>
<dbReference type="EMBL" id="CAJVPL010000024">
    <property type="protein sequence ID" value="CAG8435266.1"/>
    <property type="molecule type" value="Genomic_DNA"/>
</dbReference>
<evidence type="ECO:0000256" key="1">
    <source>
        <dbReference type="SAM" id="MobiDB-lite"/>
    </source>
</evidence>
<keyword evidence="4" id="KW-1185">Reference proteome</keyword>
<feature type="region of interest" description="Disordered" evidence="1">
    <location>
        <begin position="220"/>
        <end position="284"/>
    </location>
</feature>
<evidence type="ECO:0000256" key="2">
    <source>
        <dbReference type="SAM" id="Phobius"/>
    </source>
</evidence>
<feature type="compositionally biased region" description="Basic and acidic residues" evidence="1">
    <location>
        <begin position="242"/>
        <end position="269"/>
    </location>
</feature>
<protein>
    <submittedName>
        <fullName evidence="3">5954_t:CDS:1</fullName>
    </submittedName>
</protein>
<evidence type="ECO:0000313" key="4">
    <source>
        <dbReference type="Proteomes" id="UP000789831"/>
    </source>
</evidence>
<feature type="region of interest" description="Disordered" evidence="1">
    <location>
        <begin position="1"/>
        <end position="29"/>
    </location>
</feature>
<feature type="transmembrane region" description="Helical" evidence="2">
    <location>
        <begin position="332"/>
        <end position="354"/>
    </location>
</feature>
<reference evidence="3" key="1">
    <citation type="submission" date="2021-06" db="EMBL/GenBank/DDBJ databases">
        <authorList>
            <person name="Kallberg Y."/>
            <person name="Tangrot J."/>
            <person name="Rosling A."/>
        </authorList>
    </citation>
    <scope>NUCLEOTIDE SEQUENCE</scope>
    <source>
        <strain evidence="3">MT106</strain>
    </source>
</reference>
<keyword evidence="2" id="KW-1133">Transmembrane helix</keyword>
<accession>A0A9N8YNC3</accession>
<name>A0A9N8YNC3_9GLOM</name>
<gene>
    <name evidence="3" type="ORF">AGERDE_LOCUS509</name>
</gene>
<organism evidence="3 4">
    <name type="scientific">Ambispora gerdemannii</name>
    <dbReference type="NCBI Taxonomy" id="144530"/>
    <lineage>
        <taxon>Eukaryota</taxon>
        <taxon>Fungi</taxon>
        <taxon>Fungi incertae sedis</taxon>
        <taxon>Mucoromycota</taxon>
        <taxon>Glomeromycotina</taxon>
        <taxon>Glomeromycetes</taxon>
        <taxon>Archaeosporales</taxon>
        <taxon>Ambisporaceae</taxon>
        <taxon>Ambispora</taxon>
    </lineage>
</organism>
<dbReference type="Proteomes" id="UP000789831">
    <property type="component" value="Unassembled WGS sequence"/>
</dbReference>
<evidence type="ECO:0000313" key="3">
    <source>
        <dbReference type="EMBL" id="CAG8435266.1"/>
    </source>
</evidence>
<keyword evidence="2" id="KW-0472">Membrane</keyword>
<proteinExistence type="predicted"/>
<dbReference type="AlphaFoldDB" id="A0A9N8YNC3"/>